<dbReference type="InterPro" id="IPR051840">
    <property type="entry name" value="NifX/NifY_domain"/>
</dbReference>
<dbReference type="Pfam" id="PF02579">
    <property type="entry name" value="Nitro_FeMo-Co"/>
    <property type="match status" value="1"/>
</dbReference>
<proteinExistence type="predicted"/>
<organism evidence="2 3">
    <name type="scientific">Paenibacillus riograndensis SBR5</name>
    <dbReference type="NCBI Taxonomy" id="1073571"/>
    <lineage>
        <taxon>Bacteria</taxon>
        <taxon>Bacillati</taxon>
        <taxon>Bacillota</taxon>
        <taxon>Bacilli</taxon>
        <taxon>Bacillales</taxon>
        <taxon>Paenibacillaceae</taxon>
        <taxon>Paenibacillus</taxon>
        <taxon>Paenibacillus sonchi group</taxon>
    </lineage>
</organism>
<dbReference type="PANTHER" id="PTHR33937:SF1">
    <property type="entry name" value="IRON-MOLIBDENUM COFACTOR PROCESSING PROTEIN"/>
    <property type="match status" value="1"/>
</dbReference>
<dbReference type="AlphaFoldDB" id="A0A0E4HB68"/>
<dbReference type="Proteomes" id="UP000033163">
    <property type="component" value="Chromosome I"/>
</dbReference>
<feature type="domain" description="Dinitrogenase iron-molybdenum cofactor biosynthesis" evidence="1">
    <location>
        <begin position="12"/>
        <end position="105"/>
    </location>
</feature>
<dbReference type="CDD" id="cd00562">
    <property type="entry name" value="NifX_NifB"/>
    <property type="match status" value="1"/>
</dbReference>
<gene>
    <name evidence="2" type="ORF">PRIO_3909</name>
</gene>
<dbReference type="RefSeq" id="WP_020429376.1">
    <property type="nucleotide sequence ID" value="NZ_AGBD01000843.1"/>
</dbReference>
<evidence type="ECO:0000313" key="2">
    <source>
        <dbReference type="EMBL" id="CQR56312.1"/>
    </source>
</evidence>
<evidence type="ECO:0000259" key="1">
    <source>
        <dbReference type="Pfam" id="PF02579"/>
    </source>
</evidence>
<sequence length="118" mass="12963">MSWRIAVGSADGYAINEHFGRCGRFLIYEIEQDGTYSQIENRSCEWRRGQDGHDVNHLQTAATVLADCAFVLVGQIGPGARAVLYDNGIQAMAVQSPIELALARLALFLISGRESILH</sequence>
<dbReference type="SUPFAM" id="SSF53146">
    <property type="entry name" value="Nitrogenase accessory factor-like"/>
    <property type="match status" value="1"/>
</dbReference>
<dbReference type="InterPro" id="IPR003731">
    <property type="entry name" value="Di-Nase_FeMo-co_biosynth"/>
</dbReference>
<protein>
    <recommendedName>
        <fullName evidence="1">Dinitrogenase iron-molybdenum cofactor biosynthesis domain-containing protein</fullName>
    </recommendedName>
</protein>
<dbReference type="PATRIC" id="fig|1073571.4.peg.4174"/>
<dbReference type="PANTHER" id="PTHR33937">
    <property type="entry name" value="IRON-MOLYBDENUM PROTEIN-RELATED-RELATED"/>
    <property type="match status" value="1"/>
</dbReference>
<dbReference type="InterPro" id="IPR036105">
    <property type="entry name" value="DiNase_FeMo-co_biosyn_sf"/>
</dbReference>
<dbReference type="Gene3D" id="3.30.420.130">
    <property type="entry name" value="Dinitrogenase iron-molybdenum cofactor biosynthesis domain"/>
    <property type="match status" value="1"/>
</dbReference>
<reference evidence="3" key="1">
    <citation type="submission" date="2015-03" db="EMBL/GenBank/DDBJ databases">
        <authorList>
            <person name="Wibberg D."/>
        </authorList>
    </citation>
    <scope>NUCLEOTIDE SEQUENCE [LARGE SCALE GENOMIC DNA]</scope>
</reference>
<dbReference type="HOGENOM" id="CLU_104194_3_2_9"/>
<evidence type="ECO:0000313" key="3">
    <source>
        <dbReference type="Proteomes" id="UP000033163"/>
    </source>
</evidence>
<dbReference type="EMBL" id="LN831776">
    <property type="protein sequence ID" value="CQR56312.1"/>
    <property type="molecule type" value="Genomic_DNA"/>
</dbReference>
<name>A0A0E4HB68_9BACL</name>
<accession>A0A0E4HB68</accession>
<dbReference type="KEGG" id="pri:PRIO_3909"/>